<dbReference type="VEuPathDB" id="CryptoDB:Cvel_22607"/>
<dbReference type="PANTHER" id="PTHR24113">
    <property type="entry name" value="RAN GTPASE-ACTIVATING PROTEIN 1"/>
    <property type="match status" value="1"/>
</dbReference>
<dbReference type="InterPro" id="IPR027038">
    <property type="entry name" value="RanGap"/>
</dbReference>
<keyword evidence="3" id="KW-0677">Repeat</keyword>
<dbReference type="GO" id="GO:0005096">
    <property type="term" value="F:GTPase activator activity"/>
    <property type="evidence" value="ECO:0007669"/>
    <property type="project" value="UniProtKB-KW"/>
</dbReference>
<dbReference type="GO" id="GO:0005634">
    <property type="term" value="C:nucleus"/>
    <property type="evidence" value="ECO:0007669"/>
    <property type="project" value="TreeGrafter"/>
</dbReference>
<dbReference type="InterPro" id="IPR001611">
    <property type="entry name" value="Leu-rich_rpt"/>
</dbReference>
<name>A0A0G4GN21_9ALVE</name>
<gene>
    <name evidence="5" type="ORF">Cvel_22607</name>
</gene>
<dbReference type="SMART" id="SM00368">
    <property type="entry name" value="LRR_RI"/>
    <property type="match status" value="9"/>
</dbReference>
<keyword evidence="1" id="KW-0343">GTPase activation</keyword>
<dbReference type="InterPro" id="IPR032675">
    <property type="entry name" value="LRR_dom_sf"/>
</dbReference>
<dbReference type="Pfam" id="PF13516">
    <property type="entry name" value="LRR_6"/>
    <property type="match status" value="4"/>
</dbReference>
<dbReference type="Gene3D" id="3.80.10.10">
    <property type="entry name" value="Ribonuclease Inhibitor"/>
    <property type="match status" value="4"/>
</dbReference>
<accession>A0A0G4GN21</accession>
<dbReference type="AlphaFoldDB" id="A0A0G4GN21"/>
<dbReference type="GO" id="GO:0048471">
    <property type="term" value="C:perinuclear region of cytoplasm"/>
    <property type="evidence" value="ECO:0007669"/>
    <property type="project" value="TreeGrafter"/>
</dbReference>
<dbReference type="SUPFAM" id="SSF52047">
    <property type="entry name" value="RNI-like"/>
    <property type="match status" value="2"/>
</dbReference>
<reference evidence="5" key="1">
    <citation type="submission" date="2014-11" db="EMBL/GenBank/DDBJ databases">
        <authorList>
            <person name="Otto D Thomas"/>
            <person name="Naeem Raeece"/>
        </authorList>
    </citation>
    <scope>NUCLEOTIDE SEQUENCE</scope>
</reference>
<proteinExistence type="predicted"/>
<evidence type="ECO:0000256" key="4">
    <source>
        <dbReference type="SAM" id="MobiDB-lite"/>
    </source>
</evidence>
<organism evidence="5">
    <name type="scientific">Chromera velia CCMP2878</name>
    <dbReference type="NCBI Taxonomy" id="1169474"/>
    <lineage>
        <taxon>Eukaryota</taxon>
        <taxon>Sar</taxon>
        <taxon>Alveolata</taxon>
        <taxon>Colpodellida</taxon>
        <taxon>Chromeraceae</taxon>
        <taxon>Chromera</taxon>
    </lineage>
</organism>
<dbReference type="PhylomeDB" id="A0A0G4GN21"/>
<dbReference type="EMBL" id="CDMZ01001367">
    <property type="protein sequence ID" value="CEM31527.1"/>
    <property type="molecule type" value="Genomic_DNA"/>
</dbReference>
<feature type="compositionally biased region" description="Basic and acidic residues" evidence="4">
    <location>
        <begin position="18"/>
        <end position="32"/>
    </location>
</feature>
<dbReference type="GO" id="GO:0031267">
    <property type="term" value="F:small GTPase binding"/>
    <property type="evidence" value="ECO:0007669"/>
    <property type="project" value="TreeGrafter"/>
</dbReference>
<keyword evidence="2" id="KW-0433">Leucine-rich repeat</keyword>
<dbReference type="GO" id="GO:0006913">
    <property type="term" value="P:nucleocytoplasmic transport"/>
    <property type="evidence" value="ECO:0007669"/>
    <property type="project" value="TreeGrafter"/>
</dbReference>
<feature type="region of interest" description="Disordered" evidence="4">
    <location>
        <begin position="1"/>
        <end position="32"/>
    </location>
</feature>
<evidence type="ECO:0000313" key="5">
    <source>
        <dbReference type="EMBL" id="CEM31527.1"/>
    </source>
</evidence>
<protein>
    <submittedName>
        <fullName evidence="5">Uncharacterized protein</fullName>
    </submittedName>
</protein>
<sequence>MDLSLSGAVGVGEEREELGDGKVEQEEKAEKIQTRDDGLSVFLQCMRPTPQTLVDLASERDSFALAWLNAFLIVTMEETVSLPSLDLSAIRDVPPEKLFLLLYWFVFSVEELQFGPQWVQGSALPLLCRFLKRLGKARQRDLSVNSKEVLLTSFVFAAGSVSPLEAPRIFPLMLPGLLRLDLKGNALGTEGIEAFAASIKAGKAARLRSLDLDKTGLDEGRLKSLCDAVSEKSLSVETLSLSENDLRDAGMEVLCSVLCVASLPYVSELRVRQCGLTDKGLERLAGVMSEGRVPLLSVLDLEGNGFGDGGVKAVSGALRVECVPSLKVLNLIPSGSCSGEATETLLEALAADTCPTLEHVGLSLNGGGREGEEKNLRLVGAGKIRAVRTVHLSGTHTTSFFEEIVQAPVALNLKSFDLTLPRPCPAAQVFRKLTEAVRSHRLGSLRRLKFGWGSSGGDDLHTALVGFFTAVREVRLSALTEIRMPFIGLGNAEAVQLGEAVRAGSLCGLRVLDLEGNMGLGVEAGRALFGGIAESQIGLPMLEELNIEDAAVGSEGGRLKTAFTSGKLKRLSVLRLSDSGWDTSGMHALAEGVRVGALTLLRELHLSDDGLTARAGNRDISGEGVDSFMNAIVESPDGMPKLSSLSLSGTAADQRGESVTAALGSRKLPALSSLPCSFDSEGVKALGALFSAGKCNDSIRIIRLTFDTRRDAFEWEGGMETDLDPLLCGIAESEKGTLALRGIDLSGGVIGKEGMSALAVIMGCGKVPDLCMVTVSDCCINNEGLRTFAEAFRSRQSSKLVSLDLERNLIGL</sequence>
<evidence type="ECO:0000256" key="1">
    <source>
        <dbReference type="ARBA" id="ARBA00022468"/>
    </source>
</evidence>
<evidence type="ECO:0000256" key="2">
    <source>
        <dbReference type="ARBA" id="ARBA00022614"/>
    </source>
</evidence>
<evidence type="ECO:0000256" key="3">
    <source>
        <dbReference type="ARBA" id="ARBA00022737"/>
    </source>
</evidence>
<dbReference type="GO" id="GO:0005829">
    <property type="term" value="C:cytosol"/>
    <property type="evidence" value="ECO:0007669"/>
    <property type="project" value="TreeGrafter"/>
</dbReference>
<dbReference type="PANTHER" id="PTHR24113:SF12">
    <property type="entry name" value="RAN GTPASE-ACTIVATING PROTEIN 1"/>
    <property type="match status" value="1"/>
</dbReference>